<evidence type="ECO:0000313" key="2">
    <source>
        <dbReference type="Proteomes" id="UP000704738"/>
    </source>
</evidence>
<dbReference type="EMBL" id="QJRE01000098">
    <property type="protein sequence ID" value="NWL45882.1"/>
    <property type="molecule type" value="Genomic_DNA"/>
</dbReference>
<dbReference type="AlphaFoldDB" id="A0ABD6NAX1"/>
<protein>
    <recommendedName>
        <fullName evidence="3">pEK499-p136 HEPN domain-containing protein</fullName>
    </recommendedName>
</protein>
<organism evidence="1 2">
    <name type="scientific">Pseudomonas hunanensis</name>
    <dbReference type="NCBI Taxonomy" id="1247546"/>
    <lineage>
        <taxon>Bacteria</taxon>
        <taxon>Pseudomonadati</taxon>
        <taxon>Pseudomonadota</taxon>
        <taxon>Gammaproteobacteria</taxon>
        <taxon>Pseudomonadales</taxon>
        <taxon>Pseudomonadaceae</taxon>
        <taxon>Pseudomonas</taxon>
    </lineage>
</organism>
<reference evidence="1 2" key="1">
    <citation type="submission" date="2018-06" db="EMBL/GenBank/DDBJ databases">
        <title>Bacteria isolated from soil of Wuhan.</title>
        <authorList>
            <person name="Xiang W."/>
            <person name="Huang C."/>
        </authorList>
    </citation>
    <scope>NUCLEOTIDE SEQUENCE [LARGE SCALE GENOMIC DNA]</scope>
    <source>
        <strain evidence="2">xwS4</strain>
    </source>
</reference>
<proteinExistence type="predicted"/>
<evidence type="ECO:0000313" key="1">
    <source>
        <dbReference type="EMBL" id="NWL45882.1"/>
    </source>
</evidence>
<evidence type="ECO:0008006" key="3">
    <source>
        <dbReference type="Google" id="ProtNLM"/>
    </source>
</evidence>
<accession>A0ABD6NAX1</accession>
<dbReference type="RefSeq" id="WP_179052722.1">
    <property type="nucleotide sequence ID" value="NZ_QJRE01000098.1"/>
</dbReference>
<sequence length="359" mass="41212">MSLKALFEEDELDPRLEALDLMTSFHSTIRFLEMFQAAIFSRRDQNRSVLSVYQEYLLSLGLINTADDYPDIVGGRMDNPNEAQARRNLKYPMGVGSMAAYMSINLGVAKEIAADKIPNKISDKLKAEWFFEDFDVIKDEAYENPTVSRVITRLRNAVSHHNFKIRVPSHLIHKSDIKDQVEVTFYDTDKKQGNDFYAKANFRTIEKLMEKIRGSVYVFHNCPDFEGDLTKEDAISDYVGSCFRHFARAYAGRGLKFKYLKALSPEAMYELYLSAGVCEVSRSDHLKYEVCLAVNDKACEAQYIDIPFIGSNRWGEIMIEDKLYPLGPNPVEWMLTHEMSPLCRLDRKIISMLELALAN</sequence>
<dbReference type="Proteomes" id="UP000704738">
    <property type="component" value="Unassembled WGS sequence"/>
</dbReference>
<comment type="caution">
    <text evidence="1">The sequence shown here is derived from an EMBL/GenBank/DDBJ whole genome shotgun (WGS) entry which is preliminary data.</text>
</comment>
<name>A0ABD6NAX1_9PSED</name>
<gene>
    <name evidence="1" type="ORF">DM819_08420</name>
</gene>